<dbReference type="InterPro" id="IPR034441">
    <property type="entry name" value="Bursicon_suB"/>
</dbReference>
<comment type="caution">
    <text evidence="1">The sequence shown here is derived from an EMBL/GenBank/DDBJ whole genome shotgun (WGS) entry which is preliminary data.</text>
</comment>
<dbReference type="Proteomes" id="UP001283361">
    <property type="component" value="Unassembled WGS sequence"/>
</dbReference>
<dbReference type="GO" id="GO:0007186">
    <property type="term" value="P:G protein-coupled receptor signaling pathway"/>
    <property type="evidence" value="ECO:0007669"/>
    <property type="project" value="TreeGrafter"/>
</dbReference>
<name>A0AAE0ZNS6_9GAST</name>
<dbReference type="PANTHER" id="PTHR41151">
    <property type="entry name" value="PARTNER OF BURSICON"/>
    <property type="match status" value="1"/>
</dbReference>
<keyword evidence="2" id="KW-1185">Reference proteome</keyword>
<sequence length="291" mass="32488">MLLPLVKSVKKTNIRRLSKHRVRNTHREVCFAKPLRPDEIRACASLTPLSLPLCVELLTVDSGSVNHSVPAREEGHRRPGIWRSALNTLCLMRQNKRHSQSRLKDSYQGLSASRTDYLPERFGHQLVAAWSQASSRGLALLKAVETMSTNLKKDMVSLNYEVCQVLSILVSIFLSRVQGTYTFPHDRCLLQSTSVPITRSASVEWQGETVNAVCTGNVLLKKCEGKCESRVSPSVRQNSGYLKICRCCRETGTVTKTVTLTSCRYNGEVLTDRAVQINLKEMIGCSCQTCS</sequence>
<dbReference type="GO" id="GO:0001664">
    <property type="term" value="F:G protein-coupled receptor binding"/>
    <property type="evidence" value="ECO:0007669"/>
    <property type="project" value="InterPro"/>
</dbReference>
<dbReference type="PANTHER" id="PTHR41151:SF1">
    <property type="entry name" value="PARTNER OF BURSICON"/>
    <property type="match status" value="1"/>
</dbReference>
<protein>
    <recommendedName>
        <fullName evidence="3">CTCK domain-containing protein</fullName>
    </recommendedName>
</protein>
<dbReference type="GO" id="GO:0031395">
    <property type="term" value="C:bursicon neuropeptide hormone complex"/>
    <property type="evidence" value="ECO:0007669"/>
    <property type="project" value="InterPro"/>
</dbReference>
<reference evidence="1" key="1">
    <citation type="journal article" date="2023" name="G3 (Bethesda)">
        <title>A reference genome for the long-term kleptoplast-retaining sea slug Elysia crispata morphotype clarki.</title>
        <authorList>
            <person name="Eastman K.E."/>
            <person name="Pendleton A.L."/>
            <person name="Shaikh M.A."/>
            <person name="Suttiyut T."/>
            <person name="Ogas R."/>
            <person name="Tomko P."/>
            <person name="Gavelis G."/>
            <person name="Widhalm J.R."/>
            <person name="Wisecaver J.H."/>
        </authorList>
    </citation>
    <scope>NUCLEOTIDE SEQUENCE</scope>
    <source>
        <strain evidence="1">ECLA1</strain>
    </source>
</reference>
<dbReference type="Gene3D" id="2.10.90.10">
    <property type="entry name" value="Cystine-knot cytokines"/>
    <property type="match status" value="1"/>
</dbReference>
<dbReference type="AlphaFoldDB" id="A0AAE0ZNS6"/>
<evidence type="ECO:0000313" key="1">
    <source>
        <dbReference type="EMBL" id="KAK3772630.1"/>
    </source>
</evidence>
<dbReference type="GO" id="GO:0005184">
    <property type="term" value="F:neuropeptide hormone activity"/>
    <property type="evidence" value="ECO:0007669"/>
    <property type="project" value="InterPro"/>
</dbReference>
<dbReference type="EMBL" id="JAWDGP010003610">
    <property type="protein sequence ID" value="KAK3772630.1"/>
    <property type="molecule type" value="Genomic_DNA"/>
</dbReference>
<evidence type="ECO:0000313" key="2">
    <source>
        <dbReference type="Proteomes" id="UP001283361"/>
    </source>
</evidence>
<organism evidence="1 2">
    <name type="scientific">Elysia crispata</name>
    <name type="common">lettuce slug</name>
    <dbReference type="NCBI Taxonomy" id="231223"/>
    <lineage>
        <taxon>Eukaryota</taxon>
        <taxon>Metazoa</taxon>
        <taxon>Spiralia</taxon>
        <taxon>Lophotrochozoa</taxon>
        <taxon>Mollusca</taxon>
        <taxon>Gastropoda</taxon>
        <taxon>Heterobranchia</taxon>
        <taxon>Euthyneura</taxon>
        <taxon>Panpulmonata</taxon>
        <taxon>Sacoglossa</taxon>
        <taxon>Placobranchoidea</taxon>
        <taxon>Plakobranchidae</taxon>
        <taxon>Elysia</taxon>
    </lineage>
</organism>
<proteinExistence type="predicted"/>
<evidence type="ECO:0008006" key="3">
    <source>
        <dbReference type="Google" id="ProtNLM"/>
    </source>
</evidence>
<dbReference type="InterPro" id="IPR029034">
    <property type="entry name" value="Cystine-knot_cytokine"/>
</dbReference>
<accession>A0AAE0ZNS6</accession>
<gene>
    <name evidence="1" type="ORF">RRG08_008467</name>
</gene>